<evidence type="ECO:0000313" key="1">
    <source>
        <dbReference type="EMBL" id="KAK9291590.1"/>
    </source>
</evidence>
<dbReference type="PANTHER" id="PTHR47290">
    <property type="entry name" value="RING FINGER PROTEIN"/>
    <property type="match status" value="1"/>
</dbReference>
<comment type="caution">
    <text evidence="1">The sequence shown here is derived from an EMBL/GenBank/DDBJ whole genome shotgun (WGS) entry which is preliminary data.</text>
</comment>
<gene>
    <name evidence="1" type="ORF">L1049_019539</name>
</gene>
<dbReference type="PANTHER" id="PTHR47290:SF6">
    <property type="entry name" value="UBIQUITIN-LIKE DOMAIN-CONTAINING PROTEIN"/>
    <property type="match status" value="1"/>
</dbReference>
<dbReference type="AlphaFoldDB" id="A0AAP0SBS5"/>
<reference evidence="1 2" key="1">
    <citation type="journal article" date="2024" name="Plant J.">
        <title>Genome sequences and population genomics reveal climatic adaptation and genomic divergence between two closely related sweetgum species.</title>
        <authorList>
            <person name="Xu W.Q."/>
            <person name="Ren C.Q."/>
            <person name="Zhang X.Y."/>
            <person name="Comes H.P."/>
            <person name="Liu X.H."/>
            <person name="Li Y.G."/>
            <person name="Kettle C.J."/>
            <person name="Jalonen R."/>
            <person name="Gaisberger H."/>
            <person name="Ma Y.Z."/>
            <person name="Qiu Y.X."/>
        </authorList>
    </citation>
    <scope>NUCLEOTIDE SEQUENCE [LARGE SCALE GENOMIC DNA]</scope>
    <source>
        <strain evidence="1">Hangzhou</strain>
    </source>
</reference>
<dbReference type="Proteomes" id="UP001415857">
    <property type="component" value="Unassembled WGS sequence"/>
</dbReference>
<keyword evidence="2" id="KW-1185">Reference proteome</keyword>
<dbReference type="EMBL" id="JBBPBK010000001">
    <property type="protein sequence ID" value="KAK9291590.1"/>
    <property type="molecule type" value="Genomic_DNA"/>
</dbReference>
<organism evidence="1 2">
    <name type="scientific">Liquidambar formosana</name>
    <name type="common">Formosan gum</name>
    <dbReference type="NCBI Taxonomy" id="63359"/>
    <lineage>
        <taxon>Eukaryota</taxon>
        <taxon>Viridiplantae</taxon>
        <taxon>Streptophyta</taxon>
        <taxon>Embryophyta</taxon>
        <taxon>Tracheophyta</taxon>
        <taxon>Spermatophyta</taxon>
        <taxon>Magnoliopsida</taxon>
        <taxon>eudicotyledons</taxon>
        <taxon>Gunneridae</taxon>
        <taxon>Pentapetalae</taxon>
        <taxon>Saxifragales</taxon>
        <taxon>Altingiaceae</taxon>
        <taxon>Liquidambar</taxon>
    </lineage>
</organism>
<sequence length="267" mass="29918">MASSFPPNTHQDHDPLQQEAVEEDADWLELGLGLNTACTKAHHDGSNSVLAHASSSSSSILQAHQRSELELELGLGLGLGLELQPGLRLDDEGVRRNLGVVMPLSNYNGLWEHHSNHDDMSSLTTLITSPPWLALHDREMPVPDVSHDYCRRPQSGLWFILRSSINRYGEALPQIPKAYIRVKDENVTVFLVKKYLVRKLGLSNEAEIDVSCMGQKLLHSQTLKHVRDAVWLPRLVESLNSTTALCENPHDSSINHLMSLHYGRRCF</sequence>
<dbReference type="Gene3D" id="3.10.20.90">
    <property type="entry name" value="Phosphatidylinositol 3-kinase Catalytic Subunit, Chain A, domain 1"/>
    <property type="match status" value="1"/>
</dbReference>
<evidence type="ECO:0000313" key="2">
    <source>
        <dbReference type="Proteomes" id="UP001415857"/>
    </source>
</evidence>
<proteinExistence type="predicted"/>
<dbReference type="InterPro" id="IPR044171">
    <property type="entry name" value="LAX2-like"/>
</dbReference>
<name>A0AAP0SBS5_LIQFO</name>
<accession>A0AAP0SBS5</accession>
<protein>
    <submittedName>
        <fullName evidence="1">Uncharacterized protein</fullName>
    </submittedName>
</protein>